<accession>A0A8X7Q3Y5</accession>
<evidence type="ECO:0000256" key="3">
    <source>
        <dbReference type="ARBA" id="ARBA00022692"/>
    </source>
</evidence>
<sequence length="85" mass="9604">MGPAIHGTKSKLPPLVVALQDMGLLVSRKQHARHHQAPYNNNYCIVSGTWNKVLGWDRHGASQTLSGQRKRKHLQQPSIIKLYKL</sequence>
<evidence type="ECO:0000256" key="2">
    <source>
        <dbReference type="ARBA" id="ARBA00007620"/>
    </source>
</evidence>
<evidence type="ECO:0000313" key="8">
    <source>
        <dbReference type="Proteomes" id="UP000886595"/>
    </source>
</evidence>
<evidence type="ECO:0000256" key="5">
    <source>
        <dbReference type="ARBA" id="ARBA00023136"/>
    </source>
</evidence>
<keyword evidence="8" id="KW-1185">Reference proteome</keyword>
<dbReference type="EMBL" id="JAAMPC010000014">
    <property type="protein sequence ID" value="KAG2263105.1"/>
    <property type="molecule type" value="Genomic_DNA"/>
</dbReference>
<comment type="caution">
    <text evidence="7">The sequence shown here is derived from an EMBL/GenBank/DDBJ whole genome shotgun (WGS) entry which is preliminary data.</text>
</comment>
<keyword evidence="5" id="KW-0472">Membrane</keyword>
<dbReference type="PANTHER" id="PTHR48140">
    <property type="entry name" value="FATTY ACID DESATURASE 4, CHLOROPLASTIC-RELATED"/>
    <property type="match status" value="1"/>
</dbReference>
<proteinExistence type="inferred from homology"/>
<dbReference type="InterPro" id="IPR052864">
    <property type="entry name" value="Chloroplast_FAD_CarF"/>
</dbReference>
<reference evidence="7 8" key="1">
    <citation type="submission" date="2020-02" db="EMBL/GenBank/DDBJ databases">
        <authorList>
            <person name="Ma Q."/>
            <person name="Huang Y."/>
            <person name="Song X."/>
            <person name="Pei D."/>
        </authorList>
    </citation>
    <scope>NUCLEOTIDE SEQUENCE [LARGE SCALE GENOMIC DNA]</scope>
    <source>
        <strain evidence="7">Sxm20200214</strain>
        <tissue evidence="7">Leaf</tissue>
    </source>
</reference>
<dbReference type="AlphaFoldDB" id="A0A8X7Q3Y5"/>
<evidence type="ECO:0000313" key="7">
    <source>
        <dbReference type="EMBL" id="KAG2263105.1"/>
    </source>
</evidence>
<gene>
    <name evidence="7" type="ORF">Bca52824_070184</name>
</gene>
<dbReference type="GO" id="GO:0016020">
    <property type="term" value="C:membrane"/>
    <property type="evidence" value="ECO:0007669"/>
    <property type="project" value="UniProtKB-SubCell"/>
</dbReference>
<dbReference type="PANTHER" id="PTHR48140:SF1">
    <property type="entry name" value="FATTY ACID DESATURASE 4, CHLOROPLASTIC-RELATED"/>
    <property type="match status" value="1"/>
</dbReference>
<comment type="subcellular location">
    <subcellularLocation>
        <location evidence="1">Membrane</location>
        <topology evidence="1">Multi-pass membrane protein</topology>
    </subcellularLocation>
</comment>
<dbReference type="InterPro" id="IPR019547">
    <property type="entry name" value="Lipid_desat"/>
</dbReference>
<organism evidence="7 8">
    <name type="scientific">Brassica carinata</name>
    <name type="common">Ethiopian mustard</name>
    <name type="synonym">Abyssinian cabbage</name>
    <dbReference type="NCBI Taxonomy" id="52824"/>
    <lineage>
        <taxon>Eukaryota</taxon>
        <taxon>Viridiplantae</taxon>
        <taxon>Streptophyta</taxon>
        <taxon>Embryophyta</taxon>
        <taxon>Tracheophyta</taxon>
        <taxon>Spermatophyta</taxon>
        <taxon>Magnoliopsida</taxon>
        <taxon>eudicotyledons</taxon>
        <taxon>Gunneridae</taxon>
        <taxon>Pentapetalae</taxon>
        <taxon>rosids</taxon>
        <taxon>malvids</taxon>
        <taxon>Brassicales</taxon>
        <taxon>Brassicaceae</taxon>
        <taxon>Brassiceae</taxon>
        <taxon>Brassica</taxon>
    </lineage>
</organism>
<protein>
    <recommendedName>
        <fullName evidence="6">Lipid desaturase domain-containing protein</fullName>
    </recommendedName>
</protein>
<keyword evidence="4" id="KW-1133">Transmembrane helix</keyword>
<dbReference type="OrthoDB" id="5103at2759"/>
<name>A0A8X7Q3Y5_BRACI</name>
<dbReference type="Pfam" id="PF10520">
    <property type="entry name" value="Lipid_desat"/>
    <property type="match status" value="1"/>
</dbReference>
<keyword evidence="3" id="KW-0812">Transmembrane</keyword>
<feature type="domain" description="Lipid desaturase" evidence="6">
    <location>
        <begin position="6"/>
        <end position="54"/>
    </location>
</feature>
<evidence type="ECO:0000256" key="1">
    <source>
        <dbReference type="ARBA" id="ARBA00004141"/>
    </source>
</evidence>
<evidence type="ECO:0000256" key="4">
    <source>
        <dbReference type="ARBA" id="ARBA00022989"/>
    </source>
</evidence>
<dbReference type="Proteomes" id="UP000886595">
    <property type="component" value="Unassembled WGS sequence"/>
</dbReference>
<evidence type="ECO:0000259" key="6">
    <source>
        <dbReference type="Pfam" id="PF10520"/>
    </source>
</evidence>
<comment type="similarity">
    <text evidence="2">Belongs to the fatty acid desaturase CarF family.</text>
</comment>